<evidence type="ECO:0000313" key="1">
    <source>
        <dbReference type="EMBL" id="KAF0875931.1"/>
    </source>
</evidence>
<sequence>IENSELDPQMYGQLIFDKEGKSIQWKKDSLFNIWCWENWTVICRRMKLDHFLTPYTKINSKWIKDLNVRQESIKTLEEKAGKNLLDLNHSNFLVDTSPKARKSRAKV</sequence>
<name>A0A6G1AJR3_CROCR</name>
<dbReference type="AlphaFoldDB" id="A0A6G1AJR3"/>
<proteinExistence type="predicted"/>
<accession>A0A6G1AJR3</accession>
<feature type="non-terminal residue" evidence="1">
    <location>
        <position position="1"/>
    </location>
</feature>
<evidence type="ECO:0000313" key="2">
    <source>
        <dbReference type="Proteomes" id="UP000475037"/>
    </source>
</evidence>
<reference evidence="1 2" key="1">
    <citation type="submission" date="2019-11" db="EMBL/GenBank/DDBJ databases">
        <authorList>
            <person name="Yang C."/>
            <person name="Li F."/>
        </authorList>
    </citation>
    <scope>NUCLEOTIDE SEQUENCE [LARGE SCALE GENOMIC DNA]</scope>
    <source>
        <strain evidence="1">KB4526</strain>
        <tissue evidence="1">Muscle</tissue>
    </source>
</reference>
<organism evidence="1 2">
    <name type="scientific">Crocuta crocuta</name>
    <name type="common">Spotted hyena</name>
    <dbReference type="NCBI Taxonomy" id="9678"/>
    <lineage>
        <taxon>Eukaryota</taxon>
        <taxon>Metazoa</taxon>
        <taxon>Chordata</taxon>
        <taxon>Craniata</taxon>
        <taxon>Vertebrata</taxon>
        <taxon>Euteleostomi</taxon>
        <taxon>Mammalia</taxon>
        <taxon>Eutheria</taxon>
        <taxon>Laurasiatheria</taxon>
        <taxon>Carnivora</taxon>
        <taxon>Feliformia</taxon>
        <taxon>Hyaenidae</taxon>
        <taxon>Crocuta</taxon>
    </lineage>
</organism>
<feature type="non-terminal residue" evidence="1">
    <location>
        <position position="107"/>
    </location>
</feature>
<dbReference type="PANTHER" id="PTHR19446">
    <property type="entry name" value="REVERSE TRANSCRIPTASES"/>
    <property type="match status" value="1"/>
</dbReference>
<dbReference type="Proteomes" id="UP000475037">
    <property type="component" value="Unassembled WGS sequence"/>
</dbReference>
<protein>
    <submittedName>
        <fullName evidence="1">LIN1 transcriptase</fullName>
    </submittedName>
</protein>
<keyword evidence="2" id="KW-1185">Reference proteome</keyword>
<comment type="caution">
    <text evidence="1">The sequence shown here is derived from an EMBL/GenBank/DDBJ whole genome shotgun (WGS) entry which is preliminary data.</text>
</comment>
<dbReference type="EMBL" id="VOAJ01005094">
    <property type="protein sequence ID" value="KAF0875931.1"/>
    <property type="molecule type" value="Genomic_DNA"/>
</dbReference>
<gene>
    <name evidence="1" type="primary">Lin1_39</name>
    <name evidence="1" type="ORF">FOF47_R06489</name>
</gene>